<name>A0A5B7I818_PORTR</name>
<feature type="compositionally biased region" description="Basic and acidic residues" evidence="1">
    <location>
        <begin position="1"/>
        <end position="12"/>
    </location>
</feature>
<sequence length="86" mass="8931">MAKAARELEKRQSGHKTATAWTQQMSQQILSNVSSPPPAHTPPRPTQGSAGGPLSSASTPGQMSAVATQGTNGLFLLPLVMLPILL</sequence>
<accession>A0A5B7I818</accession>
<feature type="compositionally biased region" description="Polar residues" evidence="1">
    <location>
        <begin position="55"/>
        <end position="65"/>
    </location>
</feature>
<reference evidence="2 3" key="1">
    <citation type="submission" date="2019-05" db="EMBL/GenBank/DDBJ databases">
        <title>Another draft genome of Portunus trituberculatus and its Hox gene families provides insights of decapod evolution.</title>
        <authorList>
            <person name="Jeong J.-H."/>
            <person name="Song I."/>
            <person name="Kim S."/>
            <person name="Choi T."/>
            <person name="Kim D."/>
            <person name="Ryu S."/>
            <person name="Kim W."/>
        </authorList>
    </citation>
    <scope>NUCLEOTIDE SEQUENCE [LARGE SCALE GENOMIC DNA]</scope>
    <source>
        <tissue evidence="2">Muscle</tissue>
    </source>
</reference>
<organism evidence="2 3">
    <name type="scientific">Portunus trituberculatus</name>
    <name type="common">Swimming crab</name>
    <name type="synonym">Neptunus trituberculatus</name>
    <dbReference type="NCBI Taxonomy" id="210409"/>
    <lineage>
        <taxon>Eukaryota</taxon>
        <taxon>Metazoa</taxon>
        <taxon>Ecdysozoa</taxon>
        <taxon>Arthropoda</taxon>
        <taxon>Crustacea</taxon>
        <taxon>Multicrustacea</taxon>
        <taxon>Malacostraca</taxon>
        <taxon>Eumalacostraca</taxon>
        <taxon>Eucarida</taxon>
        <taxon>Decapoda</taxon>
        <taxon>Pleocyemata</taxon>
        <taxon>Brachyura</taxon>
        <taxon>Eubrachyura</taxon>
        <taxon>Portunoidea</taxon>
        <taxon>Portunidae</taxon>
        <taxon>Portuninae</taxon>
        <taxon>Portunus</taxon>
    </lineage>
</organism>
<dbReference type="AlphaFoldDB" id="A0A5B7I818"/>
<feature type="compositionally biased region" description="Polar residues" evidence="1">
    <location>
        <begin position="15"/>
        <end position="34"/>
    </location>
</feature>
<comment type="caution">
    <text evidence="2">The sequence shown here is derived from an EMBL/GenBank/DDBJ whole genome shotgun (WGS) entry which is preliminary data.</text>
</comment>
<gene>
    <name evidence="2" type="ORF">E2C01_071371</name>
</gene>
<dbReference type="OrthoDB" id="6103986at2759"/>
<evidence type="ECO:0000313" key="3">
    <source>
        <dbReference type="Proteomes" id="UP000324222"/>
    </source>
</evidence>
<dbReference type="EMBL" id="VSRR010044628">
    <property type="protein sequence ID" value="MPC76934.1"/>
    <property type="molecule type" value="Genomic_DNA"/>
</dbReference>
<evidence type="ECO:0000256" key="1">
    <source>
        <dbReference type="SAM" id="MobiDB-lite"/>
    </source>
</evidence>
<proteinExistence type="predicted"/>
<protein>
    <submittedName>
        <fullName evidence="2">Uncharacterized protein</fullName>
    </submittedName>
</protein>
<dbReference type="Proteomes" id="UP000324222">
    <property type="component" value="Unassembled WGS sequence"/>
</dbReference>
<feature type="region of interest" description="Disordered" evidence="1">
    <location>
        <begin position="1"/>
        <end position="65"/>
    </location>
</feature>
<feature type="compositionally biased region" description="Pro residues" evidence="1">
    <location>
        <begin position="35"/>
        <end position="45"/>
    </location>
</feature>
<evidence type="ECO:0000313" key="2">
    <source>
        <dbReference type="EMBL" id="MPC76934.1"/>
    </source>
</evidence>
<keyword evidence="3" id="KW-1185">Reference proteome</keyword>